<dbReference type="Pfam" id="PF01607">
    <property type="entry name" value="CBM_14"/>
    <property type="match status" value="1"/>
</dbReference>
<keyword evidence="1" id="KW-0147">Chitin-binding</keyword>
<sequence>MKGEAESRLCPDGLVFNDENPKKELCDIPSNVDCGDRKELHVLDDGFTCPDGETVGPNGRALPHPTFPHPEDCQKFYICRNGVQPQKGSCPSGKVYNEDTFMCDKPENVPGW</sequence>
<dbReference type="PROSITE" id="PS50940">
    <property type="entry name" value="CHIT_BIND_II"/>
    <property type="match status" value="2"/>
</dbReference>
<gene>
    <name evidence="7" type="ORF">DCHRY22_LOCUS11425</name>
</gene>
<keyword evidence="5" id="KW-0325">Glycoprotein</keyword>
<dbReference type="OrthoDB" id="439917at2759"/>
<dbReference type="InterPro" id="IPR051940">
    <property type="entry name" value="Chitin_bind-dev_reg"/>
</dbReference>
<evidence type="ECO:0000256" key="3">
    <source>
        <dbReference type="ARBA" id="ARBA00022737"/>
    </source>
</evidence>
<keyword evidence="3" id="KW-0677">Repeat</keyword>
<dbReference type="GO" id="GO:0005576">
    <property type="term" value="C:extracellular region"/>
    <property type="evidence" value="ECO:0007669"/>
    <property type="project" value="InterPro"/>
</dbReference>
<comment type="caution">
    <text evidence="7">The sequence shown here is derived from an EMBL/GenBank/DDBJ whole genome shotgun (WGS) entry which is preliminary data.</text>
</comment>
<dbReference type="InterPro" id="IPR002557">
    <property type="entry name" value="Chitin-bd_dom"/>
</dbReference>
<organism evidence="7 8">
    <name type="scientific">Danaus chrysippus</name>
    <name type="common">African queen</name>
    <dbReference type="NCBI Taxonomy" id="151541"/>
    <lineage>
        <taxon>Eukaryota</taxon>
        <taxon>Metazoa</taxon>
        <taxon>Ecdysozoa</taxon>
        <taxon>Arthropoda</taxon>
        <taxon>Hexapoda</taxon>
        <taxon>Insecta</taxon>
        <taxon>Pterygota</taxon>
        <taxon>Neoptera</taxon>
        <taxon>Endopterygota</taxon>
        <taxon>Lepidoptera</taxon>
        <taxon>Glossata</taxon>
        <taxon>Ditrysia</taxon>
        <taxon>Papilionoidea</taxon>
        <taxon>Nymphalidae</taxon>
        <taxon>Danainae</taxon>
        <taxon>Danaini</taxon>
        <taxon>Danaina</taxon>
        <taxon>Danaus</taxon>
        <taxon>Anosia</taxon>
    </lineage>
</organism>
<dbReference type="PANTHER" id="PTHR23301:SF0">
    <property type="entry name" value="CHITIN-BINDING TYPE-2 DOMAIN-CONTAINING PROTEIN-RELATED"/>
    <property type="match status" value="1"/>
</dbReference>
<reference evidence="7" key="1">
    <citation type="submission" date="2021-09" db="EMBL/GenBank/DDBJ databases">
        <authorList>
            <person name="Martin H S."/>
        </authorList>
    </citation>
    <scope>NUCLEOTIDE SEQUENCE</scope>
</reference>
<feature type="domain" description="Chitin-binding type-2" evidence="6">
    <location>
        <begin position="1"/>
        <end position="36"/>
    </location>
</feature>
<keyword evidence="2" id="KW-0732">Signal</keyword>
<dbReference type="SMART" id="SM00494">
    <property type="entry name" value="ChtBD2"/>
    <property type="match status" value="1"/>
</dbReference>
<proteinExistence type="predicted"/>
<evidence type="ECO:0000313" key="8">
    <source>
        <dbReference type="Proteomes" id="UP000789524"/>
    </source>
</evidence>
<evidence type="ECO:0000256" key="1">
    <source>
        <dbReference type="ARBA" id="ARBA00022669"/>
    </source>
</evidence>
<evidence type="ECO:0000313" key="7">
    <source>
        <dbReference type="EMBL" id="CAG9575546.1"/>
    </source>
</evidence>
<dbReference type="SUPFAM" id="SSF57625">
    <property type="entry name" value="Invertebrate chitin-binding proteins"/>
    <property type="match status" value="2"/>
</dbReference>
<dbReference type="Gene3D" id="2.170.140.10">
    <property type="entry name" value="Chitin binding domain"/>
    <property type="match status" value="2"/>
</dbReference>
<dbReference type="Proteomes" id="UP000789524">
    <property type="component" value="Unassembled WGS sequence"/>
</dbReference>
<keyword evidence="8" id="KW-1185">Reference proteome</keyword>
<dbReference type="EMBL" id="CAKASE010000074">
    <property type="protein sequence ID" value="CAG9575546.1"/>
    <property type="molecule type" value="Genomic_DNA"/>
</dbReference>
<keyword evidence="4" id="KW-1015">Disulfide bond</keyword>
<dbReference type="AlphaFoldDB" id="A0A8J2R0P9"/>
<evidence type="ECO:0000256" key="5">
    <source>
        <dbReference type="ARBA" id="ARBA00023180"/>
    </source>
</evidence>
<evidence type="ECO:0000256" key="4">
    <source>
        <dbReference type="ARBA" id="ARBA00023157"/>
    </source>
</evidence>
<evidence type="ECO:0000256" key="2">
    <source>
        <dbReference type="ARBA" id="ARBA00022729"/>
    </source>
</evidence>
<feature type="domain" description="Chitin-binding type-2" evidence="6">
    <location>
        <begin position="46"/>
        <end position="112"/>
    </location>
</feature>
<dbReference type="PANTHER" id="PTHR23301">
    <property type="entry name" value="CHITIN BINDING PERITROPHIN-A"/>
    <property type="match status" value="1"/>
</dbReference>
<evidence type="ECO:0000259" key="6">
    <source>
        <dbReference type="PROSITE" id="PS50940"/>
    </source>
</evidence>
<dbReference type="GO" id="GO:0008061">
    <property type="term" value="F:chitin binding"/>
    <property type="evidence" value="ECO:0007669"/>
    <property type="project" value="UniProtKB-KW"/>
</dbReference>
<name>A0A8J2R0P9_9NEOP</name>
<accession>A0A8J2R0P9</accession>
<dbReference type="InterPro" id="IPR036508">
    <property type="entry name" value="Chitin-bd_dom_sf"/>
</dbReference>
<protein>
    <submittedName>
        <fullName evidence="7">(African queen) hypothetical protein</fullName>
    </submittedName>
</protein>